<dbReference type="Proteomes" id="UP000241010">
    <property type="component" value="Unassembled WGS sequence"/>
</dbReference>
<dbReference type="CDD" id="cd00865">
    <property type="entry name" value="PEBP_bact_arch"/>
    <property type="match status" value="1"/>
</dbReference>
<evidence type="ECO:0000259" key="3">
    <source>
        <dbReference type="Pfam" id="PF22807"/>
    </source>
</evidence>
<dbReference type="InterPro" id="IPR011042">
    <property type="entry name" value="6-blade_b-propeller_TolB-like"/>
</dbReference>
<dbReference type="InterPro" id="IPR008914">
    <property type="entry name" value="PEBP"/>
</dbReference>
<comment type="caution">
    <text evidence="4">The sequence shown here is derived from an EMBL/GenBank/DDBJ whole genome shotgun (WGS) entry which is preliminary data.</text>
</comment>
<keyword evidence="2" id="KW-1133">Transmembrane helix</keyword>
<proteinExistence type="predicted"/>
<accession>A0A2T4JPS4</accession>
<dbReference type="AlphaFoldDB" id="A0A2T4JPS4"/>
<dbReference type="Pfam" id="PF22807">
    <property type="entry name" value="TrAA12"/>
    <property type="match status" value="1"/>
</dbReference>
<dbReference type="Gene3D" id="2.120.10.30">
    <property type="entry name" value="TolB, C-terminal domain"/>
    <property type="match status" value="1"/>
</dbReference>
<dbReference type="SUPFAM" id="SSF49777">
    <property type="entry name" value="PEBP-like"/>
    <property type="match status" value="1"/>
</dbReference>
<dbReference type="OrthoDB" id="9770043at2"/>
<dbReference type="Pfam" id="PF01161">
    <property type="entry name" value="PBP"/>
    <property type="match status" value="1"/>
</dbReference>
<reference evidence="4 5" key="1">
    <citation type="submission" date="2018-03" db="EMBL/GenBank/DDBJ databases">
        <title>Cereibacter changlensis.</title>
        <authorList>
            <person name="Meyer T.E."/>
            <person name="Miller S."/>
            <person name="Lodha T."/>
            <person name="Gandham S."/>
            <person name="Chintalapati S."/>
            <person name="Chintalapati V.R."/>
        </authorList>
    </citation>
    <scope>NUCLEOTIDE SEQUENCE [LARGE SCALE GENOMIC DNA]</scope>
    <source>
        <strain evidence="4 5">JA139</strain>
    </source>
</reference>
<dbReference type="InterPro" id="IPR036610">
    <property type="entry name" value="PEBP-like_sf"/>
</dbReference>
<dbReference type="InterPro" id="IPR054539">
    <property type="entry name" value="Beta-prop_PDH"/>
</dbReference>
<dbReference type="PANTHER" id="PTHR19328:SF53">
    <property type="entry name" value="MEMBRANE PROTEIN"/>
    <property type="match status" value="1"/>
</dbReference>
<evidence type="ECO:0000313" key="4">
    <source>
        <dbReference type="EMBL" id="PTE19894.1"/>
    </source>
</evidence>
<keyword evidence="2" id="KW-0812">Transmembrane</keyword>
<evidence type="ECO:0000313" key="5">
    <source>
        <dbReference type="Proteomes" id="UP000241010"/>
    </source>
</evidence>
<gene>
    <name evidence="4" type="ORF">C5F48_20465</name>
</gene>
<dbReference type="InterPro" id="IPR011041">
    <property type="entry name" value="Quinoprot_gluc/sorb_DH_b-prop"/>
</dbReference>
<evidence type="ECO:0000256" key="1">
    <source>
        <dbReference type="SAM" id="MobiDB-lite"/>
    </source>
</evidence>
<dbReference type="PANTHER" id="PTHR19328">
    <property type="entry name" value="HEDGEHOG-INTERACTING PROTEIN"/>
    <property type="match status" value="1"/>
</dbReference>
<dbReference type="SUPFAM" id="SSF50952">
    <property type="entry name" value="Soluble quinoprotein glucose dehydrogenase"/>
    <property type="match status" value="1"/>
</dbReference>
<protein>
    <submittedName>
        <fullName evidence="4">YbhB/YbcL family Raf kinase inhibitor-like protein</fullName>
    </submittedName>
</protein>
<organism evidence="4 5">
    <name type="scientific">Cereibacter changlensis JA139</name>
    <dbReference type="NCBI Taxonomy" id="1188249"/>
    <lineage>
        <taxon>Bacteria</taxon>
        <taxon>Pseudomonadati</taxon>
        <taxon>Pseudomonadota</taxon>
        <taxon>Alphaproteobacteria</taxon>
        <taxon>Rhodobacterales</taxon>
        <taxon>Paracoccaceae</taxon>
        <taxon>Cereibacter</taxon>
    </lineage>
</organism>
<dbReference type="EMBL" id="PZKG01000165">
    <property type="protein sequence ID" value="PTE19894.1"/>
    <property type="molecule type" value="Genomic_DNA"/>
</dbReference>
<name>A0A2T4JPS4_9RHOB</name>
<dbReference type="InterPro" id="IPR005247">
    <property type="entry name" value="YbhB_YbcL/LppC-like"/>
</dbReference>
<feature type="domain" description="Pyrroloquinoline quinone-dependent pyranose dehydrogenase beta-propeller" evidence="3">
    <location>
        <begin position="118"/>
        <end position="461"/>
    </location>
</feature>
<keyword evidence="5" id="KW-1185">Reference proteome</keyword>
<keyword evidence="2" id="KW-0472">Membrane</keyword>
<sequence>MRTRGPRGGFPRVKRFLPEPAWRSLPPVSAHASRRAGSAGNDCRFRRFTGFLGQRSRQMHRSALFLTILPIAATFPLAGVAQPQGSIGLYSDATVQGSILEPEPVTVEDDAELAGLLSAPEGFSVEVFARDLKNPRMLAVSQAGRLYATRRDVGDVILIEDANGDGRAEGFRTVASRPGMHGIAFDGETVFLVTVNDVYRAEVAEDGSFGALTRIIDDLPDGGQHPNRTLAVGPDGKLYISAGSTCNACAETSVESATLLRAEPDGSSRSIFASGLRNTIGFGWHPETGVLWGMDHGIDWLGDEEQIEELNRIEQGKSYGWPYVYGMGEPNPQDNPPAGITLEQWAAMSTDPVLGYTPHAAPMQMAFHPGGGFPEEHRGDAFVAMRGSWNRRPPAGYEVVRIDFDDAGEPQSVEPFLTGFLQQQEDGGYGFLGRLAGVAVAPDGALFVADDTNGVIYRVSHSDAEGEAAAVSPPDTVPPPAESQVATELVQASGDTALTVSAPFEAEGMIPERFSAEGENIAPPLEWSEGLEGTQSYVLIVDDPDAARPKPFTHWIAYDIPAGVRALREGLPTGPQLTDPEGLKQGSNSRGATGWTGPKPPVGDPAHAYHFQLFALDTASLGLDPGAARDEVLAAMEGHVLAEGSLIGRFARE</sequence>
<evidence type="ECO:0000256" key="2">
    <source>
        <dbReference type="SAM" id="Phobius"/>
    </source>
</evidence>
<feature type="transmembrane region" description="Helical" evidence="2">
    <location>
        <begin position="63"/>
        <end position="81"/>
    </location>
</feature>
<dbReference type="NCBIfam" id="TIGR00481">
    <property type="entry name" value="YbhB/YbcL family Raf kinase inhibitor-like protein"/>
    <property type="match status" value="1"/>
</dbReference>
<feature type="region of interest" description="Disordered" evidence="1">
    <location>
        <begin position="570"/>
        <end position="599"/>
    </location>
</feature>
<dbReference type="Gene3D" id="3.90.280.10">
    <property type="entry name" value="PEBP-like"/>
    <property type="match status" value="1"/>
</dbReference>